<feature type="region of interest" description="Disordered" evidence="5">
    <location>
        <begin position="1"/>
        <end position="49"/>
    </location>
</feature>
<dbReference type="PANTHER" id="PTHR30055:SF146">
    <property type="entry name" value="HTH-TYPE TRANSCRIPTIONAL DUAL REGULATOR CECR"/>
    <property type="match status" value="1"/>
</dbReference>
<evidence type="ECO:0000259" key="6">
    <source>
        <dbReference type="PROSITE" id="PS50977"/>
    </source>
</evidence>
<dbReference type="GO" id="GO:0003700">
    <property type="term" value="F:DNA-binding transcription factor activity"/>
    <property type="evidence" value="ECO:0007669"/>
    <property type="project" value="TreeGrafter"/>
</dbReference>
<keyword evidence="1" id="KW-0805">Transcription regulation</keyword>
<evidence type="ECO:0000256" key="2">
    <source>
        <dbReference type="ARBA" id="ARBA00023125"/>
    </source>
</evidence>
<dbReference type="GO" id="GO:0045892">
    <property type="term" value="P:negative regulation of DNA-templated transcription"/>
    <property type="evidence" value="ECO:0007669"/>
    <property type="project" value="UniProtKB-ARBA"/>
</dbReference>
<feature type="compositionally biased region" description="Basic and acidic residues" evidence="5">
    <location>
        <begin position="1"/>
        <end position="10"/>
    </location>
</feature>
<evidence type="ECO:0000256" key="4">
    <source>
        <dbReference type="PROSITE-ProRule" id="PRU00335"/>
    </source>
</evidence>
<reference evidence="8" key="1">
    <citation type="submission" date="2018-07" db="EMBL/GenBank/DDBJ databases">
        <title>Streptacidiphilus bronchialis DSM 106435 chromosome.</title>
        <authorList>
            <person name="Batra D."/>
            <person name="Gulvik C.A."/>
        </authorList>
    </citation>
    <scope>NUCLEOTIDE SEQUENCE [LARGE SCALE GENOMIC DNA]</scope>
    <source>
        <strain evidence="8">DSM 106435</strain>
    </source>
</reference>
<dbReference type="PRINTS" id="PR00455">
    <property type="entry name" value="HTHTETR"/>
</dbReference>
<dbReference type="AlphaFoldDB" id="A0A345SU75"/>
<organism evidence="7 8">
    <name type="scientific">Peterkaempfera bronchialis</name>
    <dbReference type="NCBI Taxonomy" id="2126346"/>
    <lineage>
        <taxon>Bacteria</taxon>
        <taxon>Bacillati</taxon>
        <taxon>Actinomycetota</taxon>
        <taxon>Actinomycetes</taxon>
        <taxon>Kitasatosporales</taxon>
        <taxon>Streptomycetaceae</taxon>
        <taxon>Peterkaempfera</taxon>
    </lineage>
</organism>
<dbReference type="InterPro" id="IPR001647">
    <property type="entry name" value="HTH_TetR"/>
</dbReference>
<dbReference type="InterPro" id="IPR050109">
    <property type="entry name" value="HTH-type_TetR-like_transc_reg"/>
</dbReference>
<feature type="compositionally biased region" description="Low complexity" evidence="5">
    <location>
        <begin position="27"/>
        <end position="38"/>
    </location>
</feature>
<sequence>MNSRLSRPEIKPVSGRGGRPVTKPQSATRPGRAGTAGPRPRRTHGGRDRRAQILEAAAGVFIRDGFVRGSVDAIAAEANVAKQTLYNHFGDRETLVIKVVESAMDPLAAQFGTVVKETIAAHDCADLRAQFVDFGRRWVRLMLCDDTAALRWRILADAPLEESLRVALRGVDQEASIRAIAEQLALLDRAGRLSVPDAEDAARQLRALLIGEAQLQSVLGQVALDEEAIAAVAERGIGIFMRAYGR</sequence>
<dbReference type="SUPFAM" id="SSF46689">
    <property type="entry name" value="Homeodomain-like"/>
    <property type="match status" value="1"/>
</dbReference>
<dbReference type="FunFam" id="1.10.10.60:FF:000141">
    <property type="entry name" value="TetR family transcriptional regulator"/>
    <property type="match status" value="1"/>
</dbReference>
<dbReference type="Gene3D" id="1.10.10.60">
    <property type="entry name" value="Homeodomain-like"/>
    <property type="match status" value="1"/>
</dbReference>
<keyword evidence="3" id="KW-0804">Transcription</keyword>
<evidence type="ECO:0000256" key="3">
    <source>
        <dbReference type="ARBA" id="ARBA00023163"/>
    </source>
</evidence>
<accession>A0A345SU75</accession>
<dbReference type="PANTHER" id="PTHR30055">
    <property type="entry name" value="HTH-TYPE TRANSCRIPTIONAL REGULATOR RUTR"/>
    <property type="match status" value="1"/>
</dbReference>
<evidence type="ECO:0000256" key="5">
    <source>
        <dbReference type="SAM" id="MobiDB-lite"/>
    </source>
</evidence>
<feature type="DNA-binding region" description="H-T-H motif" evidence="4">
    <location>
        <begin position="70"/>
        <end position="89"/>
    </location>
</feature>
<dbReference type="EMBL" id="CP031264">
    <property type="protein sequence ID" value="AXI77280.1"/>
    <property type="molecule type" value="Genomic_DNA"/>
</dbReference>
<dbReference type="Proteomes" id="UP000249340">
    <property type="component" value="Chromosome"/>
</dbReference>
<dbReference type="Gene3D" id="1.10.357.10">
    <property type="entry name" value="Tetracycline Repressor, domain 2"/>
    <property type="match status" value="1"/>
</dbReference>
<dbReference type="InterPro" id="IPR039536">
    <property type="entry name" value="TetR_C_Proteobacteria"/>
</dbReference>
<dbReference type="Pfam" id="PF14246">
    <property type="entry name" value="TetR_C_7"/>
    <property type="match status" value="1"/>
</dbReference>
<gene>
    <name evidence="7" type="ORF">C7M71_007330</name>
</gene>
<feature type="domain" description="HTH tetR-type" evidence="6">
    <location>
        <begin position="47"/>
        <end position="107"/>
    </location>
</feature>
<protein>
    <submittedName>
        <fullName evidence="7">TetR/AcrR family transcriptional regulator</fullName>
    </submittedName>
</protein>
<evidence type="ECO:0000256" key="1">
    <source>
        <dbReference type="ARBA" id="ARBA00023015"/>
    </source>
</evidence>
<proteinExistence type="predicted"/>
<dbReference type="OrthoDB" id="7186128at2"/>
<dbReference type="KEGG" id="stri:C7M71_007330"/>
<keyword evidence="8" id="KW-1185">Reference proteome</keyword>
<keyword evidence="2 4" id="KW-0238">DNA-binding</keyword>
<dbReference type="GO" id="GO:0000976">
    <property type="term" value="F:transcription cis-regulatory region binding"/>
    <property type="evidence" value="ECO:0007669"/>
    <property type="project" value="TreeGrafter"/>
</dbReference>
<dbReference type="Pfam" id="PF00440">
    <property type="entry name" value="TetR_N"/>
    <property type="match status" value="1"/>
</dbReference>
<evidence type="ECO:0000313" key="7">
    <source>
        <dbReference type="EMBL" id="AXI77280.1"/>
    </source>
</evidence>
<dbReference type="PROSITE" id="PS50977">
    <property type="entry name" value="HTH_TETR_2"/>
    <property type="match status" value="1"/>
</dbReference>
<dbReference type="InterPro" id="IPR009057">
    <property type="entry name" value="Homeodomain-like_sf"/>
</dbReference>
<evidence type="ECO:0000313" key="8">
    <source>
        <dbReference type="Proteomes" id="UP000249340"/>
    </source>
</evidence>
<name>A0A345SU75_9ACTN</name>